<dbReference type="PANTHER" id="PTHR21299">
    <property type="entry name" value="CYTIDYLATE KINASE/PANTOATE-BETA-ALANINE LIGASE"/>
    <property type="match status" value="1"/>
</dbReference>
<dbReference type="PANTHER" id="PTHR21299:SF1">
    <property type="entry name" value="PANTOATE--BETA-ALANINE LIGASE"/>
    <property type="match status" value="1"/>
</dbReference>
<keyword evidence="8" id="KW-0963">Cytoplasm</keyword>
<feature type="binding site" evidence="8">
    <location>
        <position position="63"/>
    </location>
    <ligand>
        <name>(R)-pantoate</name>
        <dbReference type="ChEBI" id="CHEBI:15980"/>
    </ligand>
</feature>
<comment type="miscellaneous">
    <text evidence="8">The reaction proceeds by a bi uni uni bi ping pong mechanism.</text>
</comment>
<keyword evidence="5 8" id="KW-0547">Nucleotide-binding</keyword>
<comment type="similarity">
    <text evidence="2 8">Belongs to the pantothenate synthetase family.</text>
</comment>
<dbReference type="AlphaFoldDB" id="A0A7C1FCC5"/>
<dbReference type="HAMAP" id="MF_00158">
    <property type="entry name" value="PanC"/>
    <property type="match status" value="1"/>
</dbReference>
<keyword evidence="3 8" id="KW-0436">Ligase</keyword>
<dbReference type="NCBIfam" id="TIGR00018">
    <property type="entry name" value="panC"/>
    <property type="match status" value="1"/>
</dbReference>
<feature type="binding site" evidence="8">
    <location>
        <begin position="186"/>
        <end position="189"/>
    </location>
    <ligand>
        <name>ATP</name>
        <dbReference type="ChEBI" id="CHEBI:30616"/>
    </ligand>
</feature>
<dbReference type="GO" id="GO:0004592">
    <property type="term" value="F:pantoate-beta-alanine ligase activity"/>
    <property type="evidence" value="ECO:0007669"/>
    <property type="project" value="UniProtKB-UniRule"/>
</dbReference>
<sequence>MEVITTIPALRECLSGMRAKGKRVGFVPTMGFLHRGHVALMEATKADPAVDLLVVSIFVNPLQFGPQEDYRDYPRDLERDKELCRAAGTDVLFVPAVEEMYPEGFATAVEVSGVTDVLCGRSRPGHFRGVATVVAKLFNIVQPDVAYFGMKDAQQVVVIQRMVADLNFPVAIKIHPTVREADGLAVSSRNTYLSPAERQAAPVLYRSLQHAAEAIRAGERDAAKVRELLVREIGAERLAVLDYAEVVSWPELKPVDELRAGNFLIAVAARFGRARLIDNELVEVK</sequence>
<feature type="binding site" evidence="8">
    <location>
        <begin position="30"/>
        <end position="37"/>
    </location>
    <ligand>
        <name>ATP</name>
        <dbReference type="ChEBI" id="CHEBI:30616"/>
    </ligand>
</feature>
<feature type="binding site" evidence="8">
    <location>
        <begin position="149"/>
        <end position="152"/>
    </location>
    <ligand>
        <name>ATP</name>
        <dbReference type="ChEBI" id="CHEBI:30616"/>
    </ligand>
</feature>
<comment type="catalytic activity">
    <reaction evidence="7 8">
        <text>(R)-pantoate + beta-alanine + ATP = (R)-pantothenate + AMP + diphosphate + H(+)</text>
        <dbReference type="Rhea" id="RHEA:10912"/>
        <dbReference type="ChEBI" id="CHEBI:15378"/>
        <dbReference type="ChEBI" id="CHEBI:15980"/>
        <dbReference type="ChEBI" id="CHEBI:29032"/>
        <dbReference type="ChEBI" id="CHEBI:30616"/>
        <dbReference type="ChEBI" id="CHEBI:33019"/>
        <dbReference type="ChEBI" id="CHEBI:57966"/>
        <dbReference type="ChEBI" id="CHEBI:456215"/>
        <dbReference type="EC" id="6.3.2.1"/>
    </reaction>
</comment>
<dbReference type="Gene3D" id="3.30.1300.10">
    <property type="entry name" value="Pantoate-beta-alanine ligase, C-terminal domain"/>
    <property type="match status" value="1"/>
</dbReference>
<feature type="binding site" evidence="8">
    <location>
        <position position="63"/>
    </location>
    <ligand>
        <name>beta-alanine</name>
        <dbReference type="ChEBI" id="CHEBI:57966"/>
    </ligand>
</feature>
<dbReference type="InterPro" id="IPR042176">
    <property type="entry name" value="Pantoate_ligase_C"/>
</dbReference>
<keyword evidence="6 8" id="KW-0067">ATP-binding</keyword>
<dbReference type="Gene3D" id="3.40.50.620">
    <property type="entry name" value="HUPs"/>
    <property type="match status" value="1"/>
</dbReference>
<protein>
    <recommendedName>
        <fullName evidence="8">Pantothenate synthetase</fullName>
        <shortName evidence="8">PS</shortName>
        <ecNumber evidence="8">6.3.2.1</ecNumber>
    </recommendedName>
    <alternativeName>
        <fullName evidence="8">Pantoate--beta-alanine ligase</fullName>
    </alternativeName>
    <alternativeName>
        <fullName evidence="8">Pantoate-activating enzyme</fullName>
    </alternativeName>
</protein>
<dbReference type="GO" id="GO:0005829">
    <property type="term" value="C:cytosol"/>
    <property type="evidence" value="ECO:0007669"/>
    <property type="project" value="TreeGrafter"/>
</dbReference>
<dbReference type="UniPathway" id="UPA00028">
    <property type="reaction ID" value="UER00005"/>
</dbReference>
<keyword evidence="4 8" id="KW-0566">Pantothenate biosynthesis</keyword>
<dbReference type="CDD" id="cd00560">
    <property type="entry name" value="PanC"/>
    <property type="match status" value="1"/>
</dbReference>
<comment type="caution">
    <text evidence="9">The sequence shown here is derived from an EMBL/GenBank/DDBJ whole genome shotgun (WGS) entry which is preliminary data.</text>
</comment>
<dbReference type="EMBL" id="DSMV01000214">
    <property type="protein sequence ID" value="HDW51786.1"/>
    <property type="molecule type" value="Genomic_DNA"/>
</dbReference>
<proteinExistence type="inferred from homology"/>
<dbReference type="SUPFAM" id="SSF52374">
    <property type="entry name" value="Nucleotidylyl transferase"/>
    <property type="match status" value="1"/>
</dbReference>
<feature type="active site" description="Proton donor" evidence="8">
    <location>
        <position position="37"/>
    </location>
</feature>
<evidence type="ECO:0000256" key="4">
    <source>
        <dbReference type="ARBA" id="ARBA00022655"/>
    </source>
</evidence>
<reference evidence="9" key="1">
    <citation type="journal article" date="2020" name="mSystems">
        <title>Genome- and Community-Level Interaction Insights into Carbon Utilization and Element Cycling Functions of Hydrothermarchaeota in Hydrothermal Sediment.</title>
        <authorList>
            <person name="Zhou Z."/>
            <person name="Liu Y."/>
            <person name="Xu W."/>
            <person name="Pan J."/>
            <person name="Luo Z.H."/>
            <person name="Li M."/>
        </authorList>
    </citation>
    <scope>NUCLEOTIDE SEQUENCE [LARGE SCALE GENOMIC DNA]</scope>
    <source>
        <strain evidence="9">SpSt-301</strain>
    </source>
</reference>
<evidence type="ECO:0000256" key="7">
    <source>
        <dbReference type="ARBA" id="ARBA00048258"/>
    </source>
</evidence>
<evidence type="ECO:0000256" key="1">
    <source>
        <dbReference type="ARBA" id="ARBA00004990"/>
    </source>
</evidence>
<evidence type="ECO:0000313" key="9">
    <source>
        <dbReference type="EMBL" id="HDW51786.1"/>
    </source>
</evidence>
<dbReference type="InterPro" id="IPR003721">
    <property type="entry name" value="Pantoate_ligase"/>
</dbReference>
<comment type="subunit">
    <text evidence="8">Homodimer.</text>
</comment>
<evidence type="ECO:0000256" key="2">
    <source>
        <dbReference type="ARBA" id="ARBA00009256"/>
    </source>
</evidence>
<evidence type="ECO:0000256" key="8">
    <source>
        <dbReference type="HAMAP-Rule" id="MF_00158"/>
    </source>
</evidence>
<comment type="function">
    <text evidence="8">Catalyzes the condensation of pantoate with beta-alanine in an ATP-dependent reaction via a pantoyl-adenylate intermediate.</text>
</comment>
<gene>
    <name evidence="8" type="primary">panC</name>
    <name evidence="9" type="ORF">ENQ35_03520</name>
</gene>
<organism evidence="9">
    <name type="scientific">Ammonifex degensii</name>
    <dbReference type="NCBI Taxonomy" id="42838"/>
    <lineage>
        <taxon>Bacteria</taxon>
        <taxon>Bacillati</taxon>
        <taxon>Bacillota</taxon>
        <taxon>Clostridia</taxon>
        <taxon>Thermoanaerobacterales</taxon>
        <taxon>Thermoanaerobacteraceae</taxon>
        <taxon>Ammonifex</taxon>
    </lineage>
</organism>
<dbReference type="FunFam" id="3.40.50.620:FF:000013">
    <property type="entry name" value="Pantothenate synthetase"/>
    <property type="match status" value="1"/>
</dbReference>
<comment type="pathway">
    <text evidence="1 8">Cofactor biosynthesis; (R)-pantothenate biosynthesis; (R)-pantothenate from (R)-pantoate and beta-alanine: step 1/1.</text>
</comment>
<evidence type="ECO:0000256" key="6">
    <source>
        <dbReference type="ARBA" id="ARBA00022840"/>
    </source>
</evidence>
<dbReference type="EC" id="6.3.2.1" evidence="8"/>
<dbReference type="Pfam" id="PF02569">
    <property type="entry name" value="Pantoate_ligase"/>
    <property type="match status" value="1"/>
</dbReference>
<evidence type="ECO:0000256" key="5">
    <source>
        <dbReference type="ARBA" id="ARBA00022741"/>
    </source>
</evidence>
<feature type="binding site" evidence="8">
    <location>
        <position position="155"/>
    </location>
    <ligand>
        <name>(R)-pantoate</name>
        <dbReference type="ChEBI" id="CHEBI:15980"/>
    </ligand>
</feature>
<comment type="subcellular location">
    <subcellularLocation>
        <location evidence="8">Cytoplasm</location>
    </subcellularLocation>
</comment>
<feature type="binding site" evidence="8">
    <location>
        <position position="178"/>
    </location>
    <ligand>
        <name>ATP</name>
        <dbReference type="ChEBI" id="CHEBI:30616"/>
    </ligand>
</feature>
<dbReference type="FunFam" id="3.30.1300.10:FF:000001">
    <property type="entry name" value="Pantothenate synthetase"/>
    <property type="match status" value="1"/>
</dbReference>
<evidence type="ECO:0000256" key="3">
    <source>
        <dbReference type="ARBA" id="ARBA00022598"/>
    </source>
</evidence>
<dbReference type="GO" id="GO:0005524">
    <property type="term" value="F:ATP binding"/>
    <property type="evidence" value="ECO:0007669"/>
    <property type="project" value="UniProtKB-KW"/>
</dbReference>
<name>A0A7C1FCC5_9THEO</name>
<dbReference type="GO" id="GO:0015940">
    <property type="term" value="P:pantothenate biosynthetic process"/>
    <property type="evidence" value="ECO:0007669"/>
    <property type="project" value="UniProtKB-UniRule"/>
</dbReference>
<accession>A0A7C1FCC5</accession>
<dbReference type="InterPro" id="IPR014729">
    <property type="entry name" value="Rossmann-like_a/b/a_fold"/>
</dbReference>